<dbReference type="PANTHER" id="PTHR33169">
    <property type="entry name" value="PADR-FAMILY TRANSCRIPTIONAL REGULATOR"/>
    <property type="match status" value="1"/>
</dbReference>
<dbReference type="InterPro" id="IPR036390">
    <property type="entry name" value="WH_DNA-bd_sf"/>
</dbReference>
<reference evidence="2" key="1">
    <citation type="submission" date="2017-04" db="EMBL/GenBank/DDBJ databases">
        <title>Complete Genome Sequences of Twelve Strains of a Stable Defined Moderately Diverse Mouse Microbiota 2 (sDMDMm2).</title>
        <authorList>
            <person name="Uchimura Y."/>
            <person name="Wyss M."/>
            <person name="Brugiroux S."/>
            <person name="Limenitakis J.P."/>
            <person name="Stecher B."/>
            <person name="McCoy K.D."/>
            <person name="Macpherson A.J."/>
        </authorList>
    </citation>
    <scope>NUCLEOTIDE SEQUENCE</scope>
    <source>
        <strain evidence="2">YL58</strain>
    </source>
</reference>
<dbReference type="InterPro" id="IPR036388">
    <property type="entry name" value="WH-like_DNA-bd_sf"/>
</dbReference>
<gene>
    <name evidence="2" type="ORF">A4V09_08480</name>
</gene>
<dbReference type="STRING" id="1796616.A4V09_08480"/>
<evidence type="ECO:0000313" key="3">
    <source>
        <dbReference type="Proteomes" id="UP000092574"/>
    </source>
</evidence>
<organism evidence="2 3">
    <name type="scientific">Blautia pseudococcoides</name>
    <dbReference type="NCBI Taxonomy" id="1796616"/>
    <lineage>
        <taxon>Bacteria</taxon>
        <taxon>Bacillati</taxon>
        <taxon>Bacillota</taxon>
        <taxon>Clostridia</taxon>
        <taxon>Lachnospirales</taxon>
        <taxon>Lachnospiraceae</taxon>
        <taxon>Blautia</taxon>
    </lineage>
</organism>
<dbReference type="SUPFAM" id="SSF46785">
    <property type="entry name" value="Winged helix' DNA-binding domain"/>
    <property type="match status" value="1"/>
</dbReference>
<dbReference type="Proteomes" id="UP000092574">
    <property type="component" value="Chromosome"/>
</dbReference>
<protein>
    <recommendedName>
        <fullName evidence="1">Transcription regulator PadR N-terminal domain-containing protein</fullName>
    </recommendedName>
</protein>
<dbReference type="Pfam" id="PF03551">
    <property type="entry name" value="PadR"/>
    <property type="match status" value="1"/>
</dbReference>
<evidence type="ECO:0000313" key="2">
    <source>
        <dbReference type="EMBL" id="ANU75797.1"/>
    </source>
</evidence>
<dbReference type="PANTHER" id="PTHR33169:SF14">
    <property type="entry name" value="TRANSCRIPTIONAL REGULATOR RV3488"/>
    <property type="match status" value="1"/>
</dbReference>
<keyword evidence="3" id="KW-1185">Reference proteome</keyword>
<accession>A0A1C7I813</accession>
<dbReference type="InterPro" id="IPR005149">
    <property type="entry name" value="Tscrpt_reg_PadR_N"/>
</dbReference>
<feature type="domain" description="Transcription regulator PadR N-terminal" evidence="1">
    <location>
        <begin position="51"/>
        <end position="124"/>
    </location>
</feature>
<dbReference type="AlphaFoldDB" id="A0A1C7I813"/>
<sequence length="155" mass="17874">MVLFNIKRDKKTVKGGVKEERNVYFTIIIEREGDMMGNSDNFRKGVMELLLLKIISEGDCYGYQISQTMKKLSDGVIVVAEGSMYTALNKLEKKGCVSDYRRRVGDRPERIYYHLENAGKEELNRLMIDYAEFTEAVKVVLAYAGEEKLEQRDII</sequence>
<dbReference type="Gene3D" id="1.10.10.10">
    <property type="entry name" value="Winged helix-like DNA-binding domain superfamily/Winged helix DNA-binding domain"/>
    <property type="match status" value="1"/>
</dbReference>
<evidence type="ECO:0000259" key="1">
    <source>
        <dbReference type="Pfam" id="PF03551"/>
    </source>
</evidence>
<dbReference type="OrthoDB" id="9808017at2"/>
<dbReference type="EMBL" id="CP015405">
    <property type="protein sequence ID" value="ANU75797.1"/>
    <property type="molecule type" value="Genomic_DNA"/>
</dbReference>
<dbReference type="KEGG" id="byl:A4V09_08480"/>
<dbReference type="InterPro" id="IPR052509">
    <property type="entry name" value="Metal_resp_DNA-bind_regulator"/>
</dbReference>
<proteinExistence type="predicted"/>
<name>A0A1C7I813_9FIRM</name>